<accession>A0A4P9X0L1</accession>
<dbReference type="EMBL" id="ML014450">
    <property type="protein sequence ID" value="RKO98405.1"/>
    <property type="molecule type" value="Genomic_DNA"/>
</dbReference>
<organism evidence="2 3">
    <name type="scientific">Caulochytrium protostelioides</name>
    <dbReference type="NCBI Taxonomy" id="1555241"/>
    <lineage>
        <taxon>Eukaryota</taxon>
        <taxon>Fungi</taxon>
        <taxon>Fungi incertae sedis</taxon>
        <taxon>Chytridiomycota</taxon>
        <taxon>Chytridiomycota incertae sedis</taxon>
        <taxon>Chytridiomycetes</taxon>
        <taxon>Caulochytriales</taxon>
        <taxon>Caulochytriaceae</taxon>
        <taxon>Caulochytrium</taxon>
    </lineage>
</organism>
<sequence length="298" mass="33272">MFGRIGERLVGILDEYRVPLTSFGDPSDDPSLAEAVNDPCGAEETAAVPGSTTGTASRRRRRRMDSFQCPFPSVKLRSLVVEPEAITSRDFPAESTTRFYGECVAAWEQAKQMGLSREEFLSSRRTPDGLPLTLSTFRGYQKMWKVRVASERKRVRFQQVRDLLEQRFGSELAGRTLSTYIQRIERAMTSFSSVSQLERFLEGPSSLPKKRLMLAALRAALAVGVEVIPGLTHDLVAEKYALCSSETKILQGNGRRTQRERQGWVSEAELLAASETLLSRVPAEGDAAADEIDHRLQR</sequence>
<keyword evidence="3" id="KW-1185">Reference proteome</keyword>
<dbReference type="Proteomes" id="UP000274922">
    <property type="component" value="Unassembled WGS sequence"/>
</dbReference>
<evidence type="ECO:0000313" key="2">
    <source>
        <dbReference type="EMBL" id="RKO98405.1"/>
    </source>
</evidence>
<reference evidence="3" key="1">
    <citation type="journal article" date="2018" name="Nat. Microbiol.">
        <title>Leveraging single-cell genomics to expand the fungal tree of life.</title>
        <authorList>
            <person name="Ahrendt S.R."/>
            <person name="Quandt C.A."/>
            <person name="Ciobanu D."/>
            <person name="Clum A."/>
            <person name="Salamov A."/>
            <person name="Andreopoulos B."/>
            <person name="Cheng J.F."/>
            <person name="Woyke T."/>
            <person name="Pelin A."/>
            <person name="Henrissat B."/>
            <person name="Reynolds N.K."/>
            <person name="Benny G.L."/>
            <person name="Smith M.E."/>
            <person name="James T.Y."/>
            <person name="Grigoriev I.V."/>
        </authorList>
    </citation>
    <scope>NUCLEOTIDE SEQUENCE [LARGE SCALE GENOMIC DNA]</scope>
    <source>
        <strain evidence="3">ATCC 52028</strain>
    </source>
</reference>
<dbReference type="AlphaFoldDB" id="A0A4P9X0L1"/>
<name>A0A4P9X0L1_9FUNG</name>
<gene>
    <name evidence="2" type="ORF">CXG81DRAFT_21355</name>
</gene>
<proteinExistence type="predicted"/>
<feature type="non-terminal residue" evidence="2">
    <location>
        <position position="298"/>
    </location>
</feature>
<evidence type="ECO:0000313" key="3">
    <source>
        <dbReference type="Proteomes" id="UP000274922"/>
    </source>
</evidence>
<evidence type="ECO:0000256" key="1">
    <source>
        <dbReference type="SAM" id="MobiDB-lite"/>
    </source>
</evidence>
<protein>
    <submittedName>
        <fullName evidence="2">Uncharacterized protein</fullName>
    </submittedName>
</protein>
<feature type="region of interest" description="Disordered" evidence="1">
    <location>
        <begin position="40"/>
        <end position="63"/>
    </location>
</feature>